<proteinExistence type="predicted"/>
<evidence type="ECO:0000313" key="2">
    <source>
        <dbReference type="EMBL" id="ERI10934.1"/>
    </source>
</evidence>
<evidence type="ECO:0000256" key="1">
    <source>
        <dbReference type="SAM" id="Coils"/>
    </source>
</evidence>
<organism evidence="2 3">
    <name type="scientific">Aneurinibacillus aneurinilyticus ATCC 12856</name>
    <dbReference type="NCBI Taxonomy" id="649747"/>
    <lineage>
        <taxon>Bacteria</taxon>
        <taxon>Bacillati</taxon>
        <taxon>Bacillota</taxon>
        <taxon>Bacilli</taxon>
        <taxon>Bacillales</taxon>
        <taxon>Paenibacillaceae</taxon>
        <taxon>Aneurinibacillus group</taxon>
        <taxon>Aneurinibacillus</taxon>
    </lineage>
</organism>
<comment type="caution">
    <text evidence="2">The sequence shown here is derived from an EMBL/GenBank/DDBJ whole genome shotgun (WGS) entry which is preliminary data.</text>
</comment>
<dbReference type="EMBL" id="AWSJ01000063">
    <property type="protein sequence ID" value="ERI10934.1"/>
    <property type="molecule type" value="Genomic_DNA"/>
</dbReference>
<name>U1WQQ4_ANEAE</name>
<keyword evidence="1" id="KW-0175">Coiled coil</keyword>
<accession>U1WQQ4</accession>
<protein>
    <recommendedName>
        <fullName evidence="4">Restriction endonuclease</fullName>
    </recommendedName>
</protein>
<dbReference type="HOGENOM" id="CLU_796683_0_0_9"/>
<feature type="coiled-coil region" evidence="1">
    <location>
        <begin position="13"/>
        <end position="40"/>
    </location>
</feature>
<evidence type="ECO:0008006" key="4">
    <source>
        <dbReference type="Google" id="ProtNLM"/>
    </source>
</evidence>
<dbReference type="STRING" id="649747.HMPREF0083_00983"/>
<keyword evidence="3" id="KW-1185">Reference proteome</keyword>
<gene>
    <name evidence="2" type="ORF">HMPREF0083_00983</name>
</gene>
<evidence type="ECO:0000313" key="3">
    <source>
        <dbReference type="Proteomes" id="UP000016511"/>
    </source>
</evidence>
<reference evidence="2 3" key="1">
    <citation type="submission" date="2013-08" db="EMBL/GenBank/DDBJ databases">
        <authorList>
            <person name="Weinstock G."/>
            <person name="Sodergren E."/>
            <person name="Wylie T."/>
            <person name="Fulton L."/>
            <person name="Fulton R."/>
            <person name="Fronick C."/>
            <person name="O'Laughlin M."/>
            <person name="Godfrey J."/>
            <person name="Miner T."/>
            <person name="Herter B."/>
            <person name="Appelbaum E."/>
            <person name="Cordes M."/>
            <person name="Lek S."/>
            <person name="Wollam A."/>
            <person name="Pepin K.H."/>
            <person name="Palsikar V.B."/>
            <person name="Mitreva M."/>
            <person name="Wilson R.K."/>
        </authorList>
    </citation>
    <scope>NUCLEOTIDE SEQUENCE [LARGE SCALE GENOMIC DNA]</scope>
    <source>
        <strain evidence="2 3">ATCC 12856</strain>
    </source>
</reference>
<sequence>MFRLLTYFPNKKKSRKEKTIMRIENQYNAILENAQRLTKNISKSGLSIYNEIPIGDPDLWIPSKELELLLNEELCGLELGSLPIRTRSKVVKTKICEVLGYPVPPSFKKTKPRFLGQNFDTYTQKSNNLQIWNEEISSSRRYVLIRVSTENIITKVKVVSGDMLASLDNTGTLTQKYQARLILRNEMAELVSENNTQNLDSVMVAEAKTPYYTTNPTDYPTAETLLSIETIFEKLKAIVGKSFPDLGSDQERNRGAELHRLVCQHLGYSNYKDDGRFPDVKHQLLEVKLQTSPTIDLGLFSPDSKDVLDIPAINGRQIRHCDVRYAIFFAEIIEGMVRITHFFLTTGEDFFKRFPQFQGKVLNSKLQIPLKKDFFD</sequence>
<dbReference type="eggNOG" id="ENOG5030ACE">
    <property type="taxonomic scope" value="Bacteria"/>
</dbReference>
<dbReference type="Proteomes" id="UP000016511">
    <property type="component" value="Unassembled WGS sequence"/>
</dbReference>
<dbReference type="PATRIC" id="fig|649747.3.peg.889"/>
<dbReference type="AlphaFoldDB" id="U1WQQ4"/>